<proteinExistence type="predicted"/>
<dbReference type="EMBL" id="CM047750">
    <property type="protein sequence ID" value="KAJ0007368.1"/>
    <property type="molecule type" value="Genomic_DNA"/>
</dbReference>
<comment type="caution">
    <text evidence="1">The sequence shown here is derived from an EMBL/GenBank/DDBJ whole genome shotgun (WGS) entry which is preliminary data.</text>
</comment>
<organism evidence="1 2">
    <name type="scientific">Pistacia integerrima</name>
    <dbReference type="NCBI Taxonomy" id="434235"/>
    <lineage>
        <taxon>Eukaryota</taxon>
        <taxon>Viridiplantae</taxon>
        <taxon>Streptophyta</taxon>
        <taxon>Embryophyta</taxon>
        <taxon>Tracheophyta</taxon>
        <taxon>Spermatophyta</taxon>
        <taxon>Magnoliopsida</taxon>
        <taxon>eudicotyledons</taxon>
        <taxon>Gunneridae</taxon>
        <taxon>Pentapetalae</taxon>
        <taxon>rosids</taxon>
        <taxon>malvids</taxon>
        <taxon>Sapindales</taxon>
        <taxon>Anacardiaceae</taxon>
        <taxon>Pistacia</taxon>
    </lineage>
</organism>
<evidence type="ECO:0000313" key="1">
    <source>
        <dbReference type="EMBL" id="KAJ0007368.1"/>
    </source>
</evidence>
<evidence type="ECO:0000313" key="2">
    <source>
        <dbReference type="Proteomes" id="UP001163603"/>
    </source>
</evidence>
<gene>
    <name evidence="1" type="ORF">Pint_29822</name>
</gene>
<accession>A0ACC0WYS4</accession>
<protein>
    <submittedName>
        <fullName evidence="1">Uncharacterized protein</fullName>
    </submittedName>
</protein>
<keyword evidence="2" id="KW-1185">Reference proteome</keyword>
<dbReference type="Proteomes" id="UP001163603">
    <property type="component" value="Chromosome 15"/>
</dbReference>
<name>A0ACC0WYS4_9ROSI</name>
<sequence length="464" mass="52519">MAREGRNEILISFSCLILLFGVSYSQTDRLLQGQVLKDGDQLVSAFGNFRLGFFSPEGTRNRYLGIWYYKPKDRSCPFQSNLCDAYYYYMKSAVKNRTRPVWVANRNTPISDKSGKLIIDRADGNLKILHGKGNPIVISSIQAAGNTSATLEKNGNFVLYEMYSNGSKLELWQSFDYPTDTLLPGMKLGINMQTGHKWFLRSWTADGSPAQGSFTLGMDPNVTNQLIIWWDGDAWWRSGLWQNGNVSSFLDYSFSYTTNEQEKYFSYSVNEDVTSFPILQISSTGALINDQESSVANSQDDYPDCRAKLTYFDIRTGCMSGKGFKFNMTIAHCKAKCMKNCSCVAFASTNKINDTGCEIWSRETKFIESSSHDSRQIYMEVVIPKRSNAEKNPRRKNLIIGGGVALVIYNGCQCLMRTKFAFLVAEKWWHSLGLVLVIPLLCYYSYLIGKKLKAKGNLEQILQI</sequence>
<reference evidence="2" key="1">
    <citation type="journal article" date="2023" name="G3 (Bethesda)">
        <title>Genome assembly and association tests identify interacting loci associated with vigor, precocity, and sex in interspecific pistachio rootstocks.</title>
        <authorList>
            <person name="Palmer W."/>
            <person name="Jacygrad E."/>
            <person name="Sagayaradj S."/>
            <person name="Cavanaugh K."/>
            <person name="Han R."/>
            <person name="Bertier L."/>
            <person name="Beede B."/>
            <person name="Kafkas S."/>
            <person name="Golino D."/>
            <person name="Preece J."/>
            <person name="Michelmore R."/>
        </authorList>
    </citation>
    <scope>NUCLEOTIDE SEQUENCE [LARGE SCALE GENOMIC DNA]</scope>
</reference>